<protein>
    <recommendedName>
        <fullName evidence="5">Transmembrane protein</fullName>
    </recommendedName>
</protein>
<evidence type="ECO:0000313" key="3">
    <source>
        <dbReference type="EMBL" id="BBY05775.1"/>
    </source>
</evidence>
<feature type="transmembrane region" description="Helical" evidence="2">
    <location>
        <begin position="194"/>
        <end position="212"/>
    </location>
</feature>
<dbReference type="Proteomes" id="UP000466894">
    <property type="component" value="Chromosome"/>
</dbReference>
<reference evidence="3 4" key="1">
    <citation type="journal article" date="2019" name="Emerg. Microbes Infect.">
        <title>Comprehensive subspecies identification of 175 nontuberculous mycobacteria species based on 7547 genomic profiles.</title>
        <authorList>
            <person name="Matsumoto Y."/>
            <person name="Kinjo T."/>
            <person name="Motooka D."/>
            <person name="Nabeya D."/>
            <person name="Jung N."/>
            <person name="Uechi K."/>
            <person name="Horii T."/>
            <person name="Iida T."/>
            <person name="Fujita J."/>
            <person name="Nakamura S."/>
        </authorList>
    </citation>
    <scope>NUCLEOTIDE SEQUENCE [LARGE SCALE GENOMIC DNA]</scope>
    <source>
        <strain evidence="3 4">JCM 16367</strain>
    </source>
</reference>
<name>A0A7I7PB87_9MYCO</name>
<organism evidence="3 4">
    <name type="scientific">Mycobacterium noviomagense</name>
    <dbReference type="NCBI Taxonomy" id="459858"/>
    <lineage>
        <taxon>Bacteria</taxon>
        <taxon>Bacillati</taxon>
        <taxon>Actinomycetota</taxon>
        <taxon>Actinomycetes</taxon>
        <taxon>Mycobacteriales</taxon>
        <taxon>Mycobacteriaceae</taxon>
        <taxon>Mycobacterium</taxon>
    </lineage>
</organism>
<dbReference type="KEGG" id="mnv:MNVI_10930"/>
<feature type="transmembrane region" description="Helical" evidence="2">
    <location>
        <begin position="124"/>
        <end position="145"/>
    </location>
</feature>
<sequence>MSVCVATPPVQNVIVDRMPMPVDVAGTAPAEVADDQAVSSAAAARAEPAAEHNTRSNRVEAARLGPASSLEVDGRPHSVPNLGFLESARMDREMAREIGQRSRRSQKSALSITTALLNMSTQRFVVLGAGVALLMVGLLALRFPIFLADFDQWGFQINCGSAFHGSLAQAGIADAAGSNFVDQCQSAITMRRTWTIPLTAMGALLLTALLVITPRQRSANF</sequence>
<dbReference type="AlphaFoldDB" id="A0A7I7PB87"/>
<accession>A0A7I7PB87</accession>
<feature type="compositionally biased region" description="Basic and acidic residues" evidence="1">
    <location>
        <begin position="48"/>
        <end position="57"/>
    </location>
</feature>
<dbReference type="EMBL" id="AP022583">
    <property type="protein sequence ID" value="BBY05775.1"/>
    <property type="molecule type" value="Genomic_DNA"/>
</dbReference>
<evidence type="ECO:0000313" key="4">
    <source>
        <dbReference type="Proteomes" id="UP000466894"/>
    </source>
</evidence>
<keyword evidence="2" id="KW-0812">Transmembrane</keyword>
<evidence type="ECO:0000256" key="2">
    <source>
        <dbReference type="SAM" id="Phobius"/>
    </source>
</evidence>
<feature type="compositionally biased region" description="Low complexity" evidence="1">
    <location>
        <begin position="36"/>
        <end position="47"/>
    </location>
</feature>
<keyword evidence="2" id="KW-0472">Membrane</keyword>
<evidence type="ECO:0000256" key="1">
    <source>
        <dbReference type="SAM" id="MobiDB-lite"/>
    </source>
</evidence>
<proteinExistence type="predicted"/>
<feature type="region of interest" description="Disordered" evidence="1">
    <location>
        <begin position="36"/>
        <end position="57"/>
    </location>
</feature>
<gene>
    <name evidence="3" type="ORF">MNVI_10930</name>
</gene>
<keyword evidence="2" id="KW-1133">Transmembrane helix</keyword>
<evidence type="ECO:0008006" key="5">
    <source>
        <dbReference type="Google" id="ProtNLM"/>
    </source>
</evidence>